<feature type="region of interest" description="Disordered" evidence="1">
    <location>
        <begin position="1"/>
        <end position="94"/>
    </location>
</feature>
<evidence type="ECO:0000313" key="4">
    <source>
        <dbReference type="Proteomes" id="UP001050691"/>
    </source>
</evidence>
<feature type="compositionally biased region" description="Low complexity" evidence="1">
    <location>
        <begin position="1"/>
        <end position="11"/>
    </location>
</feature>
<proteinExistence type="predicted"/>
<evidence type="ECO:0000256" key="1">
    <source>
        <dbReference type="SAM" id="MobiDB-lite"/>
    </source>
</evidence>
<feature type="region of interest" description="Disordered" evidence="1">
    <location>
        <begin position="281"/>
        <end position="318"/>
    </location>
</feature>
<organism evidence="3 4">
    <name type="scientific">Clathrus columnatus</name>
    <dbReference type="NCBI Taxonomy" id="1419009"/>
    <lineage>
        <taxon>Eukaryota</taxon>
        <taxon>Fungi</taxon>
        <taxon>Dikarya</taxon>
        <taxon>Basidiomycota</taxon>
        <taxon>Agaricomycotina</taxon>
        <taxon>Agaricomycetes</taxon>
        <taxon>Phallomycetidae</taxon>
        <taxon>Phallales</taxon>
        <taxon>Clathraceae</taxon>
        <taxon>Clathrus</taxon>
    </lineage>
</organism>
<dbReference type="Gene3D" id="4.10.280.10">
    <property type="entry name" value="Helix-loop-helix DNA-binding domain"/>
    <property type="match status" value="1"/>
</dbReference>
<evidence type="ECO:0000259" key="2">
    <source>
        <dbReference type="PROSITE" id="PS50888"/>
    </source>
</evidence>
<dbReference type="PANTHER" id="PTHR46266">
    <property type="entry name" value="TRANSCRIPTION FACTOR TT8"/>
    <property type="match status" value="1"/>
</dbReference>
<gene>
    <name evidence="3" type="ORF">Clacol_008944</name>
</gene>
<dbReference type="EMBL" id="BPWL01000010">
    <property type="protein sequence ID" value="GJJ14678.1"/>
    <property type="molecule type" value="Genomic_DNA"/>
</dbReference>
<name>A0AAV5ANP0_9AGAM</name>
<dbReference type="Proteomes" id="UP001050691">
    <property type="component" value="Unassembled WGS sequence"/>
</dbReference>
<evidence type="ECO:0000313" key="3">
    <source>
        <dbReference type="EMBL" id="GJJ14678.1"/>
    </source>
</evidence>
<dbReference type="Pfam" id="PF00010">
    <property type="entry name" value="HLH"/>
    <property type="match status" value="1"/>
</dbReference>
<feature type="domain" description="BHLH" evidence="2">
    <location>
        <begin position="82"/>
        <end position="142"/>
    </location>
</feature>
<dbReference type="AlphaFoldDB" id="A0AAV5ANP0"/>
<comment type="caution">
    <text evidence="3">The sequence shown here is derived from an EMBL/GenBank/DDBJ whole genome shotgun (WGS) entry which is preliminary data.</text>
</comment>
<dbReference type="GO" id="GO:0046983">
    <property type="term" value="F:protein dimerization activity"/>
    <property type="evidence" value="ECO:0007669"/>
    <property type="project" value="InterPro"/>
</dbReference>
<dbReference type="SUPFAM" id="SSF47459">
    <property type="entry name" value="HLH, helix-loop-helix DNA-binding domain"/>
    <property type="match status" value="1"/>
</dbReference>
<dbReference type="PANTHER" id="PTHR46266:SF4">
    <property type="entry name" value="TRANSCRIPTION FACTOR TT8"/>
    <property type="match status" value="1"/>
</dbReference>
<keyword evidence="4" id="KW-1185">Reference proteome</keyword>
<feature type="compositionally biased region" description="Polar residues" evidence="1">
    <location>
        <begin position="32"/>
        <end position="47"/>
    </location>
</feature>
<reference evidence="3" key="1">
    <citation type="submission" date="2021-10" db="EMBL/GenBank/DDBJ databases">
        <title>De novo Genome Assembly of Clathrus columnatus (Basidiomycota, Fungi) Using Illumina and Nanopore Sequence Data.</title>
        <authorList>
            <person name="Ogiso-Tanaka E."/>
            <person name="Itagaki H."/>
            <person name="Hosoya T."/>
            <person name="Hosaka K."/>
        </authorList>
    </citation>
    <scope>NUCLEOTIDE SEQUENCE</scope>
    <source>
        <strain evidence="3">MO-923</strain>
    </source>
</reference>
<feature type="region of interest" description="Disordered" evidence="1">
    <location>
        <begin position="344"/>
        <end position="399"/>
    </location>
</feature>
<feature type="region of interest" description="Disordered" evidence="1">
    <location>
        <begin position="414"/>
        <end position="457"/>
    </location>
</feature>
<feature type="compositionally biased region" description="Low complexity" evidence="1">
    <location>
        <begin position="294"/>
        <end position="318"/>
    </location>
</feature>
<protein>
    <recommendedName>
        <fullName evidence="2">BHLH domain-containing protein</fullName>
    </recommendedName>
</protein>
<accession>A0AAV5ANP0</accession>
<sequence length="457" mass="49453">MPPALSSSSSSQQDINPSRKVKRLRELALKGPSQSSTEFHLSMLTHTSETESRQQSPPPTTAPRRRGRKPSGPLSKSAREQLRKTNHSVIEKRRREKINEALAALRHLVPNEKISDADKKDKEDKEFKLEILIRTVDYLRSIMDKIKGLEQGLCRRCGDELLPSTTTVTSTSSQKKPLAVCEKGHDLGRKRKLSEVEEDDLDDNLNLESDFEDQSSEPHGHGSGIDISDVPSKAAIPDTRSTCLPSISSWLSGSPTSSPILQLPSPPQSVPFAPVTITPGSLPGLTLPPPIGFSPTGTSHSSPSPLTRSYSVPSSTSCSPNILPTAHGHAISRILNPHNLTTSPVLLPSPTSPYHPSQLGTKGYNLPRSTSPLTLNPGHHQKVRQQASQDCPPRKWSGDEHTAASLLLNMSSRRFSSSSGSDENGANDLSSDVAHIRPRHPLQAQTPSSLLGMPSGA</sequence>
<dbReference type="PROSITE" id="PS50888">
    <property type="entry name" value="BHLH"/>
    <property type="match status" value="1"/>
</dbReference>
<dbReference type="InterPro" id="IPR011598">
    <property type="entry name" value="bHLH_dom"/>
</dbReference>
<feature type="compositionally biased region" description="Basic and acidic residues" evidence="1">
    <location>
        <begin position="77"/>
        <end position="94"/>
    </location>
</feature>
<dbReference type="InterPro" id="IPR036638">
    <property type="entry name" value="HLH_DNA-bd_sf"/>
</dbReference>
<dbReference type="SMART" id="SM00353">
    <property type="entry name" value="HLH"/>
    <property type="match status" value="1"/>
</dbReference>
<feature type="region of interest" description="Disordered" evidence="1">
    <location>
        <begin position="208"/>
        <end position="232"/>
    </location>
</feature>